<dbReference type="InterPro" id="IPR036291">
    <property type="entry name" value="NAD(P)-bd_dom_sf"/>
</dbReference>
<keyword evidence="2" id="KW-0560">Oxidoreductase</keyword>
<keyword evidence="1" id="KW-0521">NADP</keyword>
<gene>
    <name evidence="3" type="ORF">RS130_06070</name>
</gene>
<comment type="caution">
    <text evidence="3">The sequence shown here is derived from an EMBL/GenBank/DDBJ whole genome shotgun (WGS) entry which is preliminary data.</text>
</comment>
<dbReference type="Gene3D" id="3.40.50.720">
    <property type="entry name" value="NAD(P)-binding Rossmann-like Domain"/>
    <property type="match status" value="1"/>
</dbReference>
<evidence type="ECO:0000256" key="2">
    <source>
        <dbReference type="ARBA" id="ARBA00023002"/>
    </source>
</evidence>
<proteinExistence type="predicted"/>
<evidence type="ECO:0000313" key="4">
    <source>
        <dbReference type="Proteomes" id="UP001247805"/>
    </source>
</evidence>
<dbReference type="RefSeq" id="WP_316025215.1">
    <property type="nucleotide sequence ID" value="NZ_JAWDIO010000002.1"/>
</dbReference>
<dbReference type="EMBL" id="JAWDIO010000002">
    <property type="protein sequence ID" value="MDU0353553.1"/>
    <property type="molecule type" value="Genomic_DNA"/>
</dbReference>
<name>A0ABU3SU87_9ALTE</name>
<reference evidence="3 4" key="1">
    <citation type="submission" date="2023-10" db="EMBL/GenBank/DDBJ databases">
        <title>Glaciecola aquimarina strain GGW-M5 nov., isolated from a coastal seawater.</title>
        <authorList>
            <person name="Bayburt H."/>
            <person name="Kim J.M."/>
            <person name="Choi B.J."/>
            <person name="Jeon C.O."/>
        </authorList>
    </citation>
    <scope>NUCLEOTIDE SEQUENCE [LARGE SCALE GENOMIC DNA]</scope>
    <source>
        <strain evidence="3 4">KCTC 32108</strain>
    </source>
</reference>
<dbReference type="InterPro" id="IPR051468">
    <property type="entry name" value="Fungal_SecMetab_SDRs"/>
</dbReference>
<sequence length="235" mass="25320">MSHVNNTIVITGTSRGIGLGLCQHYLQSGWRVIATHRPNAIGSELHALEEQYGDSLRLAELDLCDEQSILRFANEMTSQLSQIRVLINNAGVSVNRDFGAWDQASFLTNFNANLVGPALLIQGLYPLLSEATKVVQISTGLASIQDNIGADGPFDAYAVSKVALNLLTVRLANREQTKKSIFCAMSPGWVKTDMGGAEAPTSVTDVSAQIYTTIEKLTAEQSGAYLDCSGQVIAW</sequence>
<keyword evidence="4" id="KW-1185">Reference proteome</keyword>
<organism evidence="3 4">
    <name type="scientific">Paraglaciecola aquimarina</name>
    <dbReference type="NCBI Taxonomy" id="1235557"/>
    <lineage>
        <taxon>Bacteria</taxon>
        <taxon>Pseudomonadati</taxon>
        <taxon>Pseudomonadota</taxon>
        <taxon>Gammaproteobacteria</taxon>
        <taxon>Alteromonadales</taxon>
        <taxon>Alteromonadaceae</taxon>
        <taxon>Paraglaciecola</taxon>
    </lineage>
</organism>
<dbReference type="PANTHER" id="PTHR43544">
    <property type="entry name" value="SHORT-CHAIN DEHYDROGENASE/REDUCTASE"/>
    <property type="match status" value="1"/>
</dbReference>
<protein>
    <submittedName>
        <fullName evidence="3">SDR family NAD(P)-dependent oxidoreductase</fullName>
    </submittedName>
</protein>
<dbReference type="InterPro" id="IPR002347">
    <property type="entry name" value="SDR_fam"/>
</dbReference>
<dbReference type="PANTHER" id="PTHR43544:SF7">
    <property type="entry name" value="NADB-LER2"/>
    <property type="match status" value="1"/>
</dbReference>
<dbReference type="Pfam" id="PF00106">
    <property type="entry name" value="adh_short"/>
    <property type="match status" value="1"/>
</dbReference>
<evidence type="ECO:0000256" key="1">
    <source>
        <dbReference type="ARBA" id="ARBA00022857"/>
    </source>
</evidence>
<evidence type="ECO:0000313" key="3">
    <source>
        <dbReference type="EMBL" id="MDU0353553.1"/>
    </source>
</evidence>
<accession>A0ABU3SU87</accession>
<dbReference type="Proteomes" id="UP001247805">
    <property type="component" value="Unassembled WGS sequence"/>
</dbReference>
<dbReference type="PRINTS" id="PR00081">
    <property type="entry name" value="GDHRDH"/>
</dbReference>
<dbReference type="SUPFAM" id="SSF51735">
    <property type="entry name" value="NAD(P)-binding Rossmann-fold domains"/>
    <property type="match status" value="1"/>
</dbReference>